<dbReference type="InterPro" id="IPR052346">
    <property type="entry name" value="O-mannosyl-transferase_TMTC"/>
</dbReference>
<dbReference type="SUPFAM" id="SSF48452">
    <property type="entry name" value="TPR-like"/>
    <property type="match status" value="2"/>
</dbReference>
<organism evidence="4 5">
    <name type="scientific">Achromobacter seleniivolatilans</name>
    <dbReference type="NCBI Taxonomy" id="3047478"/>
    <lineage>
        <taxon>Bacteria</taxon>
        <taxon>Pseudomonadati</taxon>
        <taxon>Pseudomonadota</taxon>
        <taxon>Betaproteobacteria</taxon>
        <taxon>Burkholderiales</taxon>
        <taxon>Alcaligenaceae</taxon>
        <taxon>Achromobacter</taxon>
    </lineage>
</organism>
<dbReference type="PROSITE" id="PS50005">
    <property type="entry name" value="TPR"/>
    <property type="match status" value="3"/>
</dbReference>
<proteinExistence type="predicted"/>
<dbReference type="SMART" id="SM00028">
    <property type="entry name" value="TPR"/>
    <property type="match status" value="5"/>
</dbReference>
<dbReference type="EMBL" id="CP132976">
    <property type="protein sequence ID" value="WMD21161.1"/>
    <property type="molecule type" value="Genomic_DNA"/>
</dbReference>
<dbReference type="InterPro" id="IPR011717">
    <property type="entry name" value="TPR-4"/>
</dbReference>
<dbReference type="PROSITE" id="PS50293">
    <property type="entry name" value="TPR_REGION"/>
    <property type="match status" value="1"/>
</dbReference>
<dbReference type="InterPro" id="IPR011990">
    <property type="entry name" value="TPR-like_helical_dom_sf"/>
</dbReference>
<dbReference type="RefSeq" id="WP_306944827.1">
    <property type="nucleotide sequence ID" value="NZ_CP132976.1"/>
</dbReference>
<evidence type="ECO:0000256" key="2">
    <source>
        <dbReference type="ARBA" id="ARBA00022803"/>
    </source>
</evidence>
<gene>
    <name evidence="4" type="ORF">RAS12_01995</name>
</gene>
<feature type="repeat" description="TPR" evidence="3">
    <location>
        <begin position="150"/>
        <end position="183"/>
    </location>
</feature>
<dbReference type="Pfam" id="PF13432">
    <property type="entry name" value="TPR_16"/>
    <property type="match status" value="2"/>
</dbReference>
<keyword evidence="5" id="KW-1185">Reference proteome</keyword>
<evidence type="ECO:0000256" key="3">
    <source>
        <dbReference type="PROSITE-ProRule" id="PRU00339"/>
    </source>
</evidence>
<evidence type="ECO:0000313" key="4">
    <source>
        <dbReference type="EMBL" id="WMD21161.1"/>
    </source>
</evidence>
<dbReference type="PANTHER" id="PTHR44227">
    <property type="match status" value="1"/>
</dbReference>
<evidence type="ECO:0000313" key="5">
    <source>
        <dbReference type="Proteomes" id="UP001234798"/>
    </source>
</evidence>
<name>A0ABY9M2C9_9BURK</name>
<evidence type="ECO:0000256" key="1">
    <source>
        <dbReference type="ARBA" id="ARBA00022737"/>
    </source>
</evidence>
<dbReference type="Pfam" id="PF07721">
    <property type="entry name" value="TPR_4"/>
    <property type="match status" value="2"/>
</dbReference>
<keyword evidence="2 3" id="KW-0802">TPR repeat</keyword>
<protein>
    <submittedName>
        <fullName evidence="4">Tetratricopeptide repeat protein</fullName>
    </submittedName>
</protein>
<dbReference type="Proteomes" id="UP001234798">
    <property type="component" value="Chromosome"/>
</dbReference>
<dbReference type="Pfam" id="PF13181">
    <property type="entry name" value="TPR_8"/>
    <property type="match status" value="1"/>
</dbReference>
<dbReference type="PANTHER" id="PTHR44227:SF3">
    <property type="entry name" value="PROTEIN O-MANNOSYL-TRANSFERASE TMTC4"/>
    <property type="match status" value="1"/>
</dbReference>
<dbReference type="Gene3D" id="3.40.50.2000">
    <property type="entry name" value="Glycogen Phosphorylase B"/>
    <property type="match status" value="1"/>
</dbReference>
<feature type="repeat" description="TPR" evidence="3">
    <location>
        <begin position="184"/>
        <end position="217"/>
    </location>
</feature>
<accession>A0ABY9M2C9</accession>
<sequence length="642" mass="70106">MSKNNFPVANTLTIPDALNKAYAHWNAGQAPQAEQLCLRVLAVAPDQTDARHLLGLMAHAYGQADVAIAHLREACRSPIAPALYCSNLAEMCRQQGLLPEAESFARRAIASDSKLVGAWNNLGIILQEAGKLEASLECLQRVAELLPDSADAHNNLANTYKRLGNGGAAQTHYRRALELNPDYAQALSNLALTLSDDGLHDEALASVRRAIEIDPQFKDAYQNLAKIEHALLRHLEAQGLNTAAVPAGTMTGGGLPDAAALEALRTQAQALLQAQRYAEAEAMLRQPLASGSGPIVLWKLLVHALRPQGKVDEARTILEMVARTVPGDLHARFDLAEVMLLQGDFDAGWREYRFRYQLTHTALLRRHVQKPRWDGQSIAGQTLLIHDEQGYGDTFQFLRLVAQARARSGARVILEVNPESYPLAARSGGFDEIIRLGMIPPAFDCHCELMSLPMALGLQLSDLPVSTRYLRADPDRVEHWKKRLASLPRPLVGLVWAGRPTHTNDARRSLALSDLAPLAQQGVTFVALQKGPAAAQASDPPAGMNIVPLSDEIRDFDDTAAILTLLDVLVSVDSSPVHLAGALGCPAWVMLPFVPDWRWLLDRGDTPWYPSVRLFRQCEPDTWGPVLEDIAVALGKLRDGVA</sequence>
<dbReference type="Gene3D" id="1.25.40.10">
    <property type="entry name" value="Tetratricopeptide repeat domain"/>
    <property type="match status" value="4"/>
</dbReference>
<dbReference type="Pfam" id="PF13424">
    <property type="entry name" value="TPR_12"/>
    <property type="match status" value="1"/>
</dbReference>
<dbReference type="InterPro" id="IPR019734">
    <property type="entry name" value="TPR_rpt"/>
</dbReference>
<keyword evidence="1" id="KW-0677">Repeat</keyword>
<dbReference type="SUPFAM" id="SSF53756">
    <property type="entry name" value="UDP-Glycosyltransferase/glycogen phosphorylase"/>
    <property type="match status" value="1"/>
</dbReference>
<reference evidence="4 5" key="1">
    <citation type="submission" date="2023-08" db="EMBL/GenBank/DDBJ databases">
        <title>Achromobacter seleniivolatilans sp. nov., isolated from seleniferous soil.</title>
        <authorList>
            <person name="Zhang S."/>
            <person name="Li K."/>
            <person name="Peng J."/>
            <person name="Zhao Q."/>
            <person name="Wang H."/>
            <person name="Guo Y."/>
        </authorList>
    </citation>
    <scope>NUCLEOTIDE SEQUENCE [LARGE SCALE GENOMIC DNA]</scope>
    <source>
        <strain evidence="4 5">R39</strain>
    </source>
</reference>
<feature type="repeat" description="TPR" evidence="3">
    <location>
        <begin position="116"/>
        <end position="149"/>
    </location>
</feature>